<reference evidence="2 3" key="1">
    <citation type="journal article" date="2019" name="Mol. Biol. Evol.">
        <title>Blast fungal genomes show frequent chromosomal changes, gene gains and losses, and effector gene turnover.</title>
        <authorList>
            <person name="Gomez Luciano L.B."/>
            <person name="Jason Tsai I."/>
            <person name="Chuma I."/>
            <person name="Tosa Y."/>
            <person name="Chen Y.H."/>
            <person name="Li J.Y."/>
            <person name="Li M.Y."/>
            <person name="Jade Lu M.Y."/>
            <person name="Nakayashiki H."/>
            <person name="Li W.H."/>
        </authorList>
    </citation>
    <scope>NUCLEOTIDE SEQUENCE [LARGE SCALE GENOMIC DNA]</scope>
    <source>
        <strain evidence="2">MZ5-1-6</strain>
    </source>
</reference>
<dbReference type="EMBL" id="CP034206">
    <property type="protein sequence ID" value="QBZ58662.1"/>
    <property type="molecule type" value="Genomic_DNA"/>
</dbReference>
<organism evidence="2 3">
    <name type="scientific">Pyricularia oryzae</name>
    <name type="common">Rice blast fungus</name>
    <name type="synonym">Magnaporthe oryzae</name>
    <dbReference type="NCBI Taxonomy" id="318829"/>
    <lineage>
        <taxon>Eukaryota</taxon>
        <taxon>Fungi</taxon>
        <taxon>Dikarya</taxon>
        <taxon>Ascomycota</taxon>
        <taxon>Pezizomycotina</taxon>
        <taxon>Sordariomycetes</taxon>
        <taxon>Sordariomycetidae</taxon>
        <taxon>Magnaporthales</taxon>
        <taxon>Pyriculariaceae</taxon>
        <taxon>Pyricularia</taxon>
    </lineage>
</organism>
<evidence type="ECO:0000313" key="2">
    <source>
        <dbReference type="EMBL" id="QBZ58662.1"/>
    </source>
</evidence>
<evidence type="ECO:0000256" key="1">
    <source>
        <dbReference type="SAM" id="MobiDB-lite"/>
    </source>
</evidence>
<feature type="compositionally biased region" description="Low complexity" evidence="1">
    <location>
        <begin position="66"/>
        <end position="90"/>
    </location>
</feature>
<feature type="region of interest" description="Disordered" evidence="1">
    <location>
        <begin position="53"/>
        <end position="90"/>
    </location>
</feature>
<name>A0A4P7NA81_PYROR</name>
<evidence type="ECO:0000313" key="3">
    <source>
        <dbReference type="Proteomes" id="UP000294847"/>
    </source>
</evidence>
<dbReference type="AlphaFoldDB" id="A0A4P7NA81"/>
<sequence length="90" mass="9551">MEETGDSLSGESFDWCSQQTQTGAYGSLTAGATANLPFTSNLTHYLSQDQNFERVPLGLPTTRPAGSSHTGQSSYSSRTSTRSGNNGSRI</sequence>
<gene>
    <name evidence="2" type="ORF">PoMZ_03620</name>
</gene>
<dbReference type="Proteomes" id="UP000294847">
    <property type="component" value="Chromosome 3"/>
</dbReference>
<accession>A0A4P7NA81</accession>
<protein>
    <submittedName>
        <fullName evidence="2">Uncharacterized protein</fullName>
    </submittedName>
</protein>
<proteinExistence type="predicted"/>